<keyword evidence="1" id="KW-0472">Membrane</keyword>
<proteinExistence type="predicted"/>
<keyword evidence="2" id="KW-0328">Glycosyltransferase</keyword>
<dbReference type="AlphaFoldDB" id="A0AAD8Y6Y6"/>
<evidence type="ECO:0000313" key="2">
    <source>
        <dbReference type="EMBL" id="KAK1740768.1"/>
    </source>
</evidence>
<dbReference type="GO" id="GO:0008424">
    <property type="term" value="F:glycoprotein 6-alpha-L-fucosyltransferase activity"/>
    <property type="evidence" value="ECO:0007669"/>
    <property type="project" value="UniProtKB-EC"/>
</dbReference>
<feature type="transmembrane region" description="Helical" evidence="1">
    <location>
        <begin position="20"/>
        <end position="42"/>
    </location>
</feature>
<keyword evidence="1" id="KW-0812">Transmembrane</keyword>
<feature type="transmembrane region" description="Helical" evidence="1">
    <location>
        <begin position="405"/>
        <end position="425"/>
    </location>
</feature>
<dbReference type="EMBL" id="JATAAI010000015">
    <property type="protein sequence ID" value="KAK1740768.1"/>
    <property type="molecule type" value="Genomic_DNA"/>
</dbReference>
<comment type="caution">
    <text evidence="2">The sequence shown here is derived from an EMBL/GenBank/DDBJ whole genome shotgun (WGS) entry which is preliminary data.</text>
</comment>
<reference evidence="2" key="1">
    <citation type="submission" date="2023-06" db="EMBL/GenBank/DDBJ databases">
        <title>Survivors Of The Sea: Transcriptome response of Skeletonema marinoi to long-term dormancy.</title>
        <authorList>
            <person name="Pinder M.I.M."/>
            <person name="Kourtchenko O."/>
            <person name="Robertson E.K."/>
            <person name="Larsson T."/>
            <person name="Maumus F."/>
            <person name="Osuna-Cruz C.M."/>
            <person name="Vancaester E."/>
            <person name="Stenow R."/>
            <person name="Vandepoele K."/>
            <person name="Ploug H."/>
            <person name="Bruchert V."/>
            <person name="Godhe A."/>
            <person name="Topel M."/>
        </authorList>
    </citation>
    <scope>NUCLEOTIDE SEQUENCE</scope>
    <source>
        <strain evidence="2">R05AC</strain>
    </source>
</reference>
<dbReference type="PANTHER" id="PTHR13132">
    <property type="entry name" value="ALPHA- 1,6 -FUCOSYLTRANSFERASE"/>
    <property type="match status" value="1"/>
</dbReference>
<gene>
    <name evidence="2" type="ORF">QTG54_008863</name>
</gene>
<protein>
    <submittedName>
        <fullName evidence="2">Alpha-(1,6)-fucosyltransferase</fullName>
        <ecNumber evidence="2">2.4.1.68</ecNumber>
    </submittedName>
</protein>
<name>A0AAD8Y6Y6_9STRA</name>
<dbReference type="EC" id="2.4.1.68" evidence="2"/>
<organism evidence="2 3">
    <name type="scientific">Skeletonema marinoi</name>
    <dbReference type="NCBI Taxonomy" id="267567"/>
    <lineage>
        <taxon>Eukaryota</taxon>
        <taxon>Sar</taxon>
        <taxon>Stramenopiles</taxon>
        <taxon>Ochrophyta</taxon>
        <taxon>Bacillariophyta</taxon>
        <taxon>Coscinodiscophyceae</taxon>
        <taxon>Thalassiosirophycidae</taxon>
        <taxon>Thalassiosirales</taxon>
        <taxon>Skeletonemataceae</taxon>
        <taxon>Skeletonema</taxon>
        <taxon>Skeletonema marinoi-dohrnii complex</taxon>
    </lineage>
</organism>
<dbReference type="Gene3D" id="3.40.50.11350">
    <property type="match status" value="1"/>
</dbReference>
<keyword evidence="2" id="KW-0808">Transferase</keyword>
<sequence length="460" mass="51367">MVASLQHRRYEPKAASARQWQNPVLISIGALILITLTNYISIAKYVNQNEKKALLTSNNNLPASSSSTARLLRKANSLTSYWWPSQDDGGLMAKIYNVQHPADCSSPSTKFFVLRSLMKNERDTRGLTAFAHAASSHLLHALTDGDKFKKFGSRILITDDVMWPMAKNCANGPETRECYFEPLTNCKLSDVDPMNTSNSSAFLKDSSDEYDRSIRTLYSARKKWFRLTGQKYSWTGLGGGDIDHSTIFMLAATLAYYLRPNPYIREQIDKRLRQSLPADIDPDRTIGVPIRRSDKCYGHTLEGSARGELDCPALDVYLSGVKQFVDFDPLVENVIVTSEDKAACDEFVELVKKELPQLRIILNVGDVQQGTGSGSMLEAYVDQASNEDVVVSALTSMHMHLRARYFVITSLSTWTSTIAVMARVYGFASEVYVHDVGRNRNLFAALARKGCEPLTGERGK</sequence>
<evidence type="ECO:0000256" key="1">
    <source>
        <dbReference type="SAM" id="Phobius"/>
    </source>
</evidence>
<dbReference type="GO" id="GO:0006487">
    <property type="term" value="P:protein N-linked glycosylation"/>
    <property type="evidence" value="ECO:0007669"/>
    <property type="project" value="TreeGrafter"/>
</dbReference>
<dbReference type="PANTHER" id="PTHR13132:SF29">
    <property type="entry name" value="ALPHA-(1,6)-FUCOSYLTRANSFERASE"/>
    <property type="match status" value="1"/>
</dbReference>
<dbReference type="Proteomes" id="UP001224775">
    <property type="component" value="Unassembled WGS sequence"/>
</dbReference>
<keyword evidence="3" id="KW-1185">Reference proteome</keyword>
<accession>A0AAD8Y6Y6</accession>
<keyword evidence="1" id="KW-1133">Transmembrane helix</keyword>
<evidence type="ECO:0000313" key="3">
    <source>
        <dbReference type="Proteomes" id="UP001224775"/>
    </source>
</evidence>